<dbReference type="InterPro" id="IPR008969">
    <property type="entry name" value="CarboxyPept-like_regulatory"/>
</dbReference>
<evidence type="ECO:0000256" key="1">
    <source>
        <dbReference type="ARBA" id="ARBA00004571"/>
    </source>
</evidence>
<evidence type="ECO:0000256" key="7">
    <source>
        <dbReference type="SAM" id="MobiDB-lite"/>
    </source>
</evidence>
<evidence type="ECO:0000256" key="8">
    <source>
        <dbReference type="SAM" id="SignalP"/>
    </source>
</evidence>
<evidence type="ECO:0000313" key="10">
    <source>
        <dbReference type="EMBL" id="MBB5064076.1"/>
    </source>
</evidence>
<dbReference type="GO" id="GO:0044718">
    <property type="term" value="P:siderophore transmembrane transport"/>
    <property type="evidence" value="ECO:0007669"/>
    <property type="project" value="TreeGrafter"/>
</dbReference>
<dbReference type="Gene3D" id="2.40.170.20">
    <property type="entry name" value="TonB-dependent receptor, beta-barrel domain"/>
    <property type="match status" value="1"/>
</dbReference>
<keyword evidence="5" id="KW-0472">Membrane</keyword>
<dbReference type="InterPro" id="IPR039426">
    <property type="entry name" value="TonB-dep_rcpt-like"/>
</dbReference>
<dbReference type="InterPro" id="IPR036942">
    <property type="entry name" value="Beta-barrel_TonB_sf"/>
</dbReference>
<evidence type="ECO:0000256" key="6">
    <source>
        <dbReference type="ARBA" id="ARBA00023237"/>
    </source>
</evidence>
<accession>A0A7W7ZRP7</accession>
<keyword evidence="2" id="KW-0813">Transport</keyword>
<dbReference type="Gene3D" id="2.60.40.1120">
    <property type="entry name" value="Carboxypeptidase-like, regulatory domain"/>
    <property type="match status" value="1"/>
</dbReference>
<dbReference type="EMBL" id="JACHIO010000009">
    <property type="protein sequence ID" value="MBB5064076.1"/>
    <property type="molecule type" value="Genomic_DNA"/>
</dbReference>
<keyword evidence="6" id="KW-0998">Cell outer membrane</keyword>
<dbReference type="AlphaFoldDB" id="A0A7W7ZRP7"/>
<dbReference type="InterPro" id="IPR057601">
    <property type="entry name" value="Oar-like_b-barrel"/>
</dbReference>
<protein>
    <recommendedName>
        <fullName evidence="9">TonB-dependent transporter Oar-like beta-barrel domain-containing protein</fullName>
    </recommendedName>
</protein>
<dbReference type="GO" id="GO:0015344">
    <property type="term" value="F:siderophore uptake transmembrane transporter activity"/>
    <property type="evidence" value="ECO:0007669"/>
    <property type="project" value="TreeGrafter"/>
</dbReference>
<gene>
    <name evidence="10" type="ORF">HDF15_002427</name>
</gene>
<dbReference type="SUPFAM" id="SSF49464">
    <property type="entry name" value="Carboxypeptidase regulatory domain-like"/>
    <property type="match status" value="1"/>
</dbReference>
<dbReference type="RefSeq" id="WP_184255687.1">
    <property type="nucleotide sequence ID" value="NZ_JACHIO010000009.1"/>
</dbReference>
<comment type="caution">
    <text evidence="10">The sequence shown here is derived from an EMBL/GenBank/DDBJ whole genome shotgun (WGS) entry which is preliminary data.</text>
</comment>
<evidence type="ECO:0000256" key="5">
    <source>
        <dbReference type="ARBA" id="ARBA00023136"/>
    </source>
</evidence>
<feature type="chain" id="PRO_5031177541" description="TonB-dependent transporter Oar-like beta-barrel domain-containing protein" evidence="8">
    <location>
        <begin position="34"/>
        <end position="1194"/>
    </location>
</feature>
<organism evidence="10 11">
    <name type="scientific">Granulicella mallensis</name>
    <dbReference type="NCBI Taxonomy" id="940614"/>
    <lineage>
        <taxon>Bacteria</taxon>
        <taxon>Pseudomonadati</taxon>
        <taxon>Acidobacteriota</taxon>
        <taxon>Terriglobia</taxon>
        <taxon>Terriglobales</taxon>
        <taxon>Acidobacteriaceae</taxon>
        <taxon>Granulicella</taxon>
    </lineage>
</organism>
<evidence type="ECO:0000313" key="11">
    <source>
        <dbReference type="Proteomes" id="UP000584867"/>
    </source>
</evidence>
<keyword evidence="3" id="KW-1134">Transmembrane beta strand</keyword>
<dbReference type="Proteomes" id="UP000584867">
    <property type="component" value="Unassembled WGS sequence"/>
</dbReference>
<evidence type="ECO:0000256" key="3">
    <source>
        <dbReference type="ARBA" id="ARBA00022452"/>
    </source>
</evidence>
<keyword evidence="8" id="KW-0732">Signal</keyword>
<dbReference type="PANTHER" id="PTHR30069:SF46">
    <property type="entry name" value="OAR PROTEIN"/>
    <property type="match status" value="1"/>
</dbReference>
<sequence>MFRNLVDRSNKLFYYSTLFAVCLLAFVVPSAWAQTDQGAITGVVQDDQGAIIPGAKVTLTATDTAFSLERTANNDGVFVFAPVKIGNYKLSATAPSFQTTVRENLHLDIQQRLNVTLALKPGEVTQQVTVTTESPLLETQTSAVGQVISSETINNTPLNGRNWVYIAQLTAGVAPPFGNTRGSGTGDFVANGQSAEQNDFLLDGVDNNTNLIDFLNGSSYVVRPPPDALAEFSLQTSNFSAEFGHSAGAVLSASIKSGTNQIHGDVWEYVRNTSLDAQPWNAQSVAPYHENQFGATLGLPIWKNHFFYFGDIEANRISIANPNILTVPTALMRQGNFSEFLNPALVKQGVAVQLYQPNSGGAQTLSCNGLNNVFCPTQINSVAQNILNMYPNPNAGVTGQTYNNYNVNLGQTDNTIQWDQRLDWNISQRDQAYARYSYAHEIKTNGLPLGPILDGSGFGGENDTNLAENFILSETHAFAPTLTNEFRFGYNWIHSQYHQPNSNSSTLAASLGLGNVPFPGPGLGGLPLGYFSNGTYGDIQQWGSVGTQDEAQNVYQILDNVNKTIGNHSLKVGVSFQSIRVFDRYAAAPTGQYFYTGTYTAAVGVGNTGASSADFLVDQMNTADISTSPAINDVQWYDSAYFQDDWKVAHNFTLNLGLRYDHYQPYKENSGSQANFINATNLGIGTGSAVYELPSRSRGVDLGAPFLALLAQDNIALQYNDNERLAKGQELNFAPRIGFAYQPTAKTVVRSGFGIFYGGLQSEGNTNLGTNFPWSNSANLFTPTCSVGNCPSLSAQGVTLETGLVAKTGNGLQNFVSTPGFHAIDPFIKTPYTMNYNLSVERSITTNMVATVSYVGNVSRHLPLYFDPNTIRGLFASGVSTQQYQPFPDFGGAGTIHYGGISNYNSMQAKLEKRASHGLSFLATYTLSHSLTDDSDAGGLESAVGDRNMALIPYTEEYANSPYDVRHRFTLNGNYQLPFGRGKAFLNKSRWEDEIVGGWSSSLTFAAQTGTPFTVGTSNISTANGGSARAIEIRDPFAPGGSPNSSNPNITCPTQTRNKANWYNPCAFANPLPGNLICPLNTAPGTVVNGVPCTIASPVTSEGAALSFLGGRSNTVYGPGYYGVNMSLFKDFATFRKQYLSFRVDAFNLLNHPTLGNPSTSDNSSNGGQITGPKSFQANTPDARFLQLSAKYVF</sequence>
<feature type="signal peptide" evidence="8">
    <location>
        <begin position="1"/>
        <end position="33"/>
    </location>
</feature>
<comment type="subcellular location">
    <subcellularLocation>
        <location evidence="1">Cell outer membrane</location>
        <topology evidence="1">Multi-pass membrane protein</topology>
    </subcellularLocation>
</comment>
<dbReference type="Pfam" id="PF25183">
    <property type="entry name" value="OMP_b-brl_4"/>
    <property type="match status" value="1"/>
</dbReference>
<proteinExistence type="predicted"/>
<keyword evidence="4" id="KW-0812">Transmembrane</keyword>
<reference evidence="10 11" key="1">
    <citation type="submission" date="2020-08" db="EMBL/GenBank/DDBJ databases">
        <title>Genomic Encyclopedia of Type Strains, Phase IV (KMG-V): Genome sequencing to study the core and pangenomes of soil and plant-associated prokaryotes.</title>
        <authorList>
            <person name="Whitman W."/>
        </authorList>
    </citation>
    <scope>NUCLEOTIDE SEQUENCE [LARGE SCALE GENOMIC DNA]</scope>
    <source>
        <strain evidence="10 11">X5P3</strain>
    </source>
</reference>
<evidence type="ECO:0000259" key="9">
    <source>
        <dbReference type="Pfam" id="PF25183"/>
    </source>
</evidence>
<evidence type="ECO:0000256" key="4">
    <source>
        <dbReference type="ARBA" id="ARBA00022692"/>
    </source>
</evidence>
<evidence type="ECO:0000256" key="2">
    <source>
        <dbReference type="ARBA" id="ARBA00022448"/>
    </source>
</evidence>
<dbReference type="Pfam" id="PF13620">
    <property type="entry name" value="CarboxypepD_reg"/>
    <property type="match status" value="1"/>
</dbReference>
<dbReference type="GO" id="GO:0009279">
    <property type="term" value="C:cell outer membrane"/>
    <property type="evidence" value="ECO:0007669"/>
    <property type="project" value="UniProtKB-SubCell"/>
</dbReference>
<dbReference type="PANTHER" id="PTHR30069">
    <property type="entry name" value="TONB-DEPENDENT OUTER MEMBRANE RECEPTOR"/>
    <property type="match status" value="1"/>
</dbReference>
<dbReference type="SUPFAM" id="SSF56935">
    <property type="entry name" value="Porins"/>
    <property type="match status" value="1"/>
</dbReference>
<feature type="region of interest" description="Disordered" evidence="7">
    <location>
        <begin position="1156"/>
        <end position="1178"/>
    </location>
</feature>
<name>A0A7W7ZRP7_9BACT</name>
<feature type="domain" description="TonB-dependent transporter Oar-like beta-barrel" evidence="9">
    <location>
        <begin position="255"/>
        <end position="1187"/>
    </location>
</feature>